<dbReference type="EMBL" id="RWGY01000248">
    <property type="protein sequence ID" value="TVU02966.1"/>
    <property type="molecule type" value="Genomic_DNA"/>
</dbReference>
<feature type="non-terminal residue" evidence="4">
    <location>
        <position position="1"/>
    </location>
</feature>
<keyword evidence="2" id="KW-0677">Repeat</keyword>
<dbReference type="Gramene" id="TVU02966">
    <property type="protein sequence ID" value="TVU02966"/>
    <property type="gene ID" value="EJB05_51512"/>
</dbReference>
<dbReference type="InterPro" id="IPR048720">
    <property type="entry name" value="PROPPIN"/>
</dbReference>
<reference evidence="4 5" key="1">
    <citation type="journal article" date="2019" name="Sci. Rep.">
        <title>A high-quality genome of Eragrostis curvula grass provides insights into Poaceae evolution and supports new strategies to enhance forage quality.</title>
        <authorList>
            <person name="Carballo J."/>
            <person name="Santos B.A.C.M."/>
            <person name="Zappacosta D."/>
            <person name="Garbus I."/>
            <person name="Selva J.P."/>
            <person name="Gallo C.A."/>
            <person name="Diaz A."/>
            <person name="Albertini E."/>
            <person name="Caccamo M."/>
            <person name="Echenique V."/>
        </authorList>
    </citation>
    <scope>NUCLEOTIDE SEQUENCE [LARGE SCALE GENOMIC DNA]</scope>
    <source>
        <strain evidence="5">cv. Victoria</strain>
        <tissue evidence="4">Leaf</tissue>
    </source>
</reference>
<dbReference type="SUPFAM" id="SSF50978">
    <property type="entry name" value="WD40 repeat-like"/>
    <property type="match status" value="1"/>
</dbReference>
<comment type="similarity">
    <text evidence="3">Belongs to the WD repeat PROPPIN family.</text>
</comment>
<dbReference type="PANTHER" id="PTHR11227">
    <property type="entry name" value="WD-REPEAT PROTEIN INTERACTING WITH PHOSPHOINOSIDES WIPI -RELATED"/>
    <property type="match status" value="1"/>
</dbReference>
<comment type="caution">
    <text evidence="4">The sequence shown here is derived from an EMBL/GenBank/DDBJ whole genome shotgun (WGS) entry which is preliminary data.</text>
</comment>
<dbReference type="Gene3D" id="2.130.10.10">
    <property type="entry name" value="YVTN repeat-like/Quinoprotein amine dehydrogenase"/>
    <property type="match status" value="1"/>
</dbReference>
<proteinExistence type="inferred from homology"/>
<keyword evidence="1" id="KW-0853">WD repeat</keyword>
<gene>
    <name evidence="4" type="ORF">EJB05_51512</name>
</gene>
<organism evidence="4 5">
    <name type="scientific">Eragrostis curvula</name>
    <name type="common">weeping love grass</name>
    <dbReference type="NCBI Taxonomy" id="38414"/>
    <lineage>
        <taxon>Eukaryota</taxon>
        <taxon>Viridiplantae</taxon>
        <taxon>Streptophyta</taxon>
        <taxon>Embryophyta</taxon>
        <taxon>Tracheophyta</taxon>
        <taxon>Spermatophyta</taxon>
        <taxon>Magnoliopsida</taxon>
        <taxon>Liliopsida</taxon>
        <taxon>Poales</taxon>
        <taxon>Poaceae</taxon>
        <taxon>PACMAD clade</taxon>
        <taxon>Chloridoideae</taxon>
        <taxon>Eragrostideae</taxon>
        <taxon>Eragrostidinae</taxon>
        <taxon>Eragrostis</taxon>
    </lineage>
</organism>
<dbReference type="Proteomes" id="UP000324897">
    <property type="component" value="Unassembled WGS sequence"/>
</dbReference>
<evidence type="ECO:0000256" key="2">
    <source>
        <dbReference type="ARBA" id="ARBA00022737"/>
    </source>
</evidence>
<protein>
    <submittedName>
        <fullName evidence="4">Uncharacterized protein</fullName>
    </submittedName>
</protein>
<dbReference type="InterPro" id="IPR036322">
    <property type="entry name" value="WD40_repeat_dom_sf"/>
</dbReference>
<dbReference type="InterPro" id="IPR015943">
    <property type="entry name" value="WD40/YVTN_repeat-like_dom_sf"/>
</dbReference>
<accession>A0A5J9SVF4</accession>
<evidence type="ECO:0000313" key="4">
    <source>
        <dbReference type="EMBL" id="TVU02966.1"/>
    </source>
</evidence>
<name>A0A5J9SVF4_9POAL</name>
<evidence type="ECO:0000313" key="5">
    <source>
        <dbReference type="Proteomes" id="UP000324897"/>
    </source>
</evidence>
<dbReference type="AlphaFoldDB" id="A0A5J9SVF4"/>
<sequence>MMSAAIVAHGPVRAVRHVGNLVLVASEDRVTLHESSTVYGGVMKLKHIMEVDTGPNPRGACALAQREEQSSFVLACPSPAGARAEVQVWHGASGPRVAVSPVAEPGFGGRLGIPGNTQDLWQIRHCMSPRGRLRDVACVELSRDARLLAAADSLGMFLYIFSTTDGMILQQLNMRGAMAEICCIAFSSDSKWLAVSSNQGVTLFCVRVLTPWTPVRDPDDPSDAKLMDPRTRTFFVTSFTRAMPVARFRLVRGVRYVAVAFGQETSTILAISMFGSLYRCEFDPVKGHMIHVEHMDLTEMKWRLLLQ</sequence>
<evidence type="ECO:0000256" key="1">
    <source>
        <dbReference type="ARBA" id="ARBA00022574"/>
    </source>
</evidence>
<keyword evidence="5" id="KW-1185">Reference proteome</keyword>
<evidence type="ECO:0000256" key="3">
    <source>
        <dbReference type="ARBA" id="ARBA00025740"/>
    </source>
</evidence>
<dbReference type="OrthoDB" id="1667587at2759"/>